<evidence type="ECO:0008006" key="3">
    <source>
        <dbReference type="Google" id="ProtNLM"/>
    </source>
</evidence>
<dbReference type="PANTHER" id="PTHR33747:SF1">
    <property type="entry name" value="ADENYLATE CYCLASE-ASSOCIATED CAP C-TERMINAL DOMAIN-CONTAINING PROTEIN"/>
    <property type="match status" value="1"/>
</dbReference>
<dbReference type="SUPFAM" id="SSF103642">
    <property type="entry name" value="Sec-C motif"/>
    <property type="match status" value="1"/>
</dbReference>
<comment type="caution">
    <text evidence="1">The sequence shown here is derived from an EMBL/GenBank/DDBJ whole genome shotgun (WGS) entry which is preliminary data.</text>
</comment>
<keyword evidence="2" id="KW-1185">Reference proteome</keyword>
<dbReference type="PANTHER" id="PTHR33747">
    <property type="entry name" value="UPF0225 PROTEIN SCO1677"/>
    <property type="match status" value="1"/>
</dbReference>
<dbReference type="STRING" id="1776384.GCA_900086585_03682"/>
<dbReference type="Proteomes" id="UP000284841">
    <property type="component" value="Unassembled WGS sequence"/>
</dbReference>
<dbReference type="OrthoDB" id="5872at2"/>
<accession>A0A415E3K4</accession>
<proteinExistence type="predicted"/>
<dbReference type="EMBL" id="QRMS01000002">
    <property type="protein sequence ID" value="RHJ88115.1"/>
    <property type="molecule type" value="Genomic_DNA"/>
</dbReference>
<name>A0A415E3K4_9FIRM</name>
<dbReference type="Gene3D" id="3.10.450.50">
    <property type="match status" value="1"/>
</dbReference>
<dbReference type="RefSeq" id="WP_067541643.1">
    <property type="nucleotide sequence ID" value="NZ_AP025567.1"/>
</dbReference>
<evidence type="ECO:0000313" key="2">
    <source>
        <dbReference type="Proteomes" id="UP000284841"/>
    </source>
</evidence>
<dbReference type="InterPro" id="IPR004027">
    <property type="entry name" value="SEC_C_motif"/>
</dbReference>
<dbReference type="NCBIfam" id="NF004088">
    <property type="entry name" value="PRK05590.1"/>
    <property type="match status" value="1"/>
</dbReference>
<protein>
    <recommendedName>
        <fullName evidence="3">SEC-C domain-containing protein</fullName>
    </recommendedName>
</protein>
<dbReference type="AlphaFoldDB" id="A0A415E3K4"/>
<organism evidence="1 2">
    <name type="scientific">Emergencia timonensis</name>
    <dbReference type="NCBI Taxonomy" id="1776384"/>
    <lineage>
        <taxon>Bacteria</taxon>
        <taxon>Bacillati</taxon>
        <taxon>Bacillota</taxon>
        <taxon>Clostridia</taxon>
        <taxon>Peptostreptococcales</taxon>
        <taxon>Anaerovoracaceae</taxon>
        <taxon>Emergencia</taxon>
    </lineage>
</organism>
<dbReference type="Pfam" id="PF02810">
    <property type="entry name" value="SEC-C"/>
    <property type="match status" value="1"/>
</dbReference>
<sequence length="166" mass="19274">MSLFQDWKELMENQTEDTFEGFWKEYSETETKIYTHILEHHQEHLAGTVDELVAKFECNKTIFVGFLDGINSSLKTEMDLDAVTEETAIDLDIDFEKLFFNMLKAEAEYLFTLPAWDGVLSEEKRIEIIKEFKRSKTVHAEKKPGRNDPCPCGSGKKYKKCCGKNE</sequence>
<gene>
    <name evidence="1" type="ORF">DW099_06765</name>
</gene>
<evidence type="ECO:0000313" key="1">
    <source>
        <dbReference type="EMBL" id="RHJ88115.1"/>
    </source>
</evidence>
<reference evidence="1 2" key="1">
    <citation type="submission" date="2018-08" db="EMBL/GenBank/DDBJ databases">
        <title>A genome reference for cultivated species of the human gut microbiota.</title>
        <authorList>
            <person name="Zou Y."/>
            <person name="Xue W."/>
            <person name="Luo G."/>
        </authorList>
    </citation>
    <scope>NUCLEOTIDE SEQUENCE [LARGE SCALE GENOMIC DNA]</scope>
    <source>
        <strain evidence="1 2">AM07-24</strain>
    </source>
</reference>
<dbReference type="GeneID" id="83005969"/>